<dbReference type="PANTHER" id="PTHR43884:SF12">
    <property type="entry name" value="ISOVALERYL-COA DEHYDROGENASE, MITOCHONDRIAL-RELATED"/>
    <property type="match status" value="1"/>
</dbReference>
<dbReference type="SUPFAM" id="SSF47203">
    <property type="entry name" value="Acyl-CoA dehydrogenase C-terminal domain-like"/>
    <property type="match status" value="1"/>
</dbReference>
<dbReference type="Gene3D" id="2.40.110.10">
    <property type="entry name" value="Butyryl-CoA Dehydrogenase, subunit A, domain 2"/>
    <property type="match status" value="1"/>
</dbReference>
<dbReference type="PANTHER" id="PTHR43884">
    <property type="entry name" value="ACYL-COA DEHYDROGENASE"/>
    <property type="match status" value="1"/>
</dbReference>
<keyword evidence="5 6" id="KW-0560">Oxidoreductase</keyword>
<name>A0A1G5KHS5_9FIRM</name>
<keyword evidence="4 6" id="KW-0274">FAD</keyword>
<dbReference type="GO" id="GO:0050660">
    <property type="term" value="F:flavin adenine dinucleotide binding"/>
    <property type="evidence" value="ECO:0007669"/>
    <property type="project" value="InterPro"/>
</dbReference>
<reference evidence="10 11" key="1">
    <citation type="submission" date="2016-10" db="EMBL/GenBank/DDBJ databases">
        <authorList>
            <person name="de Groot N.N."/>
        </authorList>
    </citation>
    <scope>NUCLEOTIDE SEQUENCE [LARGE SCALE GENOMIC DNA]</scope>
    <source>
        <strain evidence="10 11">DSM 18978</strain>
    </source>
</reference>
<dbReference type="InterPro" id="IPR009075">
    <property type="entry name" value="AcylCo_DH/oxidase_C"/>
</dbReference>
<dbReference type="EMBL" id="FMUS01000027">
    <property type="protein sequence ID" value="SCY99588.1"/>
    <property type="molecule type" value="Genomic_DNA"/>
</dbReference>
<proteinExistence type="inferred from homology"/>
<dbReference type="PROSITE" id="PS00073">
    <property type="entry name" value="ACYL_COA_DH_2"/>
    <property type="match status" value="1"/>
</dbReference>
<organism evidence="10 11">
    <name type="scientific">Alkaliphilus peptidifermentans DSM 18978</name>
    <dbReference type="NCBI Taxonomy" id="1120976"/>
    <lineage>
        <taxon>Bacteria</taxon>
        <taxon>Bacillati</taxon>
        <taxon>Bacillota</taxon>
        <taxon>Clostridia</taxon>
        <taxon>Peptostreptococcales</taxon>
        <taxon>Natronincolaceae</taxon>
        <taxon>Alkaliphilus</taxon>
    </lineage>
</organism>
<feature type="domain" description="Acyl-CoA oxidase/dehydrogenase middle" evidence="8">
    <location>
        <begin position="122"/>
        <end position="217"/>
    </location>
</feature>
<evidence type="ECO:0000259" key="8">
    <source>
        <dbReference type="Pfam" id="PF02770"/>
    </source>
</evidence>
<evidence type="ECO:0000256" key="2">
    <source>
        <dbReference type="ARBA" id="ARBA00009347"/>
    </source>
</evidence>
<dbReference type="PIRSF" id="PIRSF016578">
    <property type="entry name" value="HsaA"/>
    <property type="match status" value="1"/>
</dbReference>
<dbReference type="AlphaFoldDB" id="A0A1G5KHS5"/>
<dbReference type="Pfam" id="PF02770">
    <property type="entry name" value="Acyl-CoA_dh_M"/>
    <property type="match status" value="1"/>
</dbReference>
<feature type="domain" description="Acyl-CoA dehydrogenase/oxidase N-terminal" evidence="9">
    <location>
        <begin position="8"/>
        <end position="118"/>
    </location>
</feature>
<dbReference type="GO" id="GO:0003995">
    <property type="term" value="F:acyl-CoA dehydrogenase activity"/>
    <property type="evidence" value="ECO:0007669"/>
    <property type="project" value="InterPro"/>
</dbReference>
<evidence type="ECO:0000313" key="10">
    <source>
        <dbReference type="EMBL" id="SCY99588.1"/>
    </source>
</evidence>
<dbReference type="Proteomes" id="UP000198636">
    <property type="component" value="Unassembled WGS sequence"/>
</dbReference>
<evidence type="ECO:0000256" key="6">
    <source>
        <dbReference type="RuleBase" id="RU362125"/>
    </source>
</evidence>
<dbReference type="FunFam" id="1.10.540.10:FF:000002">
    <property type="entry name" value="Acyl-CoA dehydrogenase FadE19"/>
    <property type="match status" value="1"/>
</dbReference>
<comment type="cofactor">
    <cofactor evidence="1 6">
        <name>FAD</name>
        <dbReference type="ChEBI" id="CHEBI:57692"/>
    </cofactor>
</comment>
<evidence type="ECO:0000259" key="7">
    <source>
        <dbReference type="Pfam" id="PF00441"/>
    </source>
</evidence>
<evidence type="ECO:0000256" key="5">
    <source>
        <dbReference type="ARBA" id="ARBA00023002"/>
    </source>
</evidence>
<dbReference type="InterPro" id="IPR037069">
    <property type="entry name" value="AcylCoA_DH/ox_N_sf"/>
</dbReference>
<dbReference type="FunFam" id="1.20.140.10:FF:000004">
    <property type="entry name" value="Acyl-CoA dehydrogenase FadE25"/>
    <property type="match status" value="1"/>
</dbReference>
<evidence type="ECO:0000256" key="1">
    <source>
        <dbReference type="ARBA" id="ARBA00001974"/>
    </source>
</evidence>
<dbReference type="RefSeq" id="WP_091546016.1">
    <property type="nucleotide sequence ID" value="NZ_FMUS01000027.1"/>
</dbReference>
<keyword evidence="3 6" id="KW-0285">Flavoprotein</keyword>
<keyword evidence="11" id="KW-1185">Reference proteome</keyword>
<dbReference type="Gene3D" id="1.10.540.10">
    <property type="entry name" value="Acyl-CoA dehydrogenase/oxidase, N-terminal domain"/>
    <property type="match status" value="1"/>
</dbReference>
<dbReference type="Pfam" id="PF00441">
    <property type="entry name" value="Acyl-CoA_dh_1"/>
    <property type="match status" value="1"/>
</dbReference>
<dbReference type="InterPro" id="IPR046373">
    <property type="entry name" value="Acyl-CoA_Oxase/DH_mid-dom_sf"/>
</dbReference>
<dbReference type="OrthoDB" id="9802447at2"/>
<dbReference type="CDD" id="cd01158">
    <property type="entry name" value="SCAD_SBCAD"/>
    <property type="match status" value="1"/>
</dbReference>
<feature type="domain" description="Acyl-CoA dehydrogenase/oxidase C-terminal" evidence="7">
    <location>
        <begin position="229"/>
        <end position="378"/>
    </location>
</feature>
<dbReference type="Gene3D" id="1.20.140.10">
    <property type="entry name" value="Butyryl-CoA Dehydrogenase, subunit A, domain 3"/>
    <property type="match status" value="1"/>
</dbReference>
<sequence>MNFNLLKEHQMLIKLYEEFTEKEVKPWAEEIDETETFPVNTLEKLKRYGFMGIPFPKKYGGAGGDILSYILAVETLSKACATTGVVVSAHTSLCGAPIFEFGSEEQKLKYLVPLASGEKLGAFALTEANAGTDAAAQQTVAVKDGDNYIINGSKIFITNAGIADIYVIMAMTDKSQGTRGISAFIVEADTPGFTIGKKEAKMGIRGSSTCELIFENCIIPKENLIGKEGKGFSIAMKTLDGGRIGIAAQALGIAQGALDETVNYVKERRQFGKPLSYFQNTQFQLAEMKTKIEAARMLVYKAAYLKESNLPYANEAAMAKLYASETAMEVTTKAVQLHGGYGYTREYPVERMMRDAKITEIYEGTSEVQKMVIAANLLK</sequence>
<evidence type="ECO:0000256" key="4">
    <source>
        <dbReference type="ARBA" id="ARBA00022827"/>
    </source>
</evidence>
<dbReference type="PROSITE" id="PS00072">
    <property type="entry name" value="ACYL_COA_DH_1"/>
    <property type="match status" value="1"/>
</dbReference>
<dbReference type="InterPro" id="IPR013786">
    <property type="entry name" value="AcylCoA_DH/ox_N"/>
</dbReference>
<gene>
    <name evidence="10" type="ORF">SAMN03080606_03463</name>
</gene>
<dbReference type="Pfam" id="PF02771">
    <property type="entry name" value="Acyl-CoA_dh_N"/>
    <property type="match status" value="1"/>
</dbReference>
<dbReference type="STRING" id="1120976.SAMN03080606_03463"/>
<evidence type="ECO:0000259" key="9">
    <source>
        <dbReference type="Pfam" id="PF02771"/>
    </source>
</evidence>
<evidence type="ECO:0000256" key="3">
    <source>
        <dbReference type="ARBA" id="ARBA00022630"/>
    </source>
</evidence>
<comment type="similarity">
    <text evidence="2 6">Belongs to the acyl-CoA dehydrogenase family.</text>
</comment>
<dbReference type="InterPro" id="IPR036250">
    <property type="entry name" value="AcylCo_DH-like_C"/>
</dbReference>
<dbReference type="InterPro" id="IPR006089">
    <property type="entry name" value="Acyl-CoA_DH_CS"/>
</dbReference>
<protein>
    <submittedName>
        <fullName evidence="10">Butyryl-CoA dehydrogenase</fullName>
    </submittedName>
</protein>
<dbReference type="InterPro" id="IPR006091">
    <property type="entry name" value="Acyl-CoA_Oxase/DH_mid-dom"/>
</dbReference>
<accession>A0A1G5KHS5</accession>
<evidence type="ECO:0000313" key="11">
    <source>
        <dbReference type="Proteomes" id="UP000198636"/>
    </source>
</evidence>
<dbReference type="SUPFAM" id="SSF56645">
    <property type="entry name" value="Acyl-CoA dehydrogenase NM domain-like"/>
    <property type="match status" value="1"/>
</dbReference>
<dbReference type="FunFam" id="2.40.110.10:FF:000001">
    <property type="entry name" value="Acyl-CoA dehydrogenase, mitochondrial"/>
    <property type="match status" value="1"/>
</dbReference>
<dbReference type="InterPro" id="IPR009100">
    <property type="entry name" value="AcylCoA_DH/oxidase_NM_dom_sf"/>
</dbReference>